<protein>
    <submittedName>
        <fullName evidence="1">Uncharacterized protein</fullName>
    </submittedName>
</protein>
<organism evidence="1 2">
    <name type="scientific">Psychrobacter glaciei</name>
    <dbReference type="NCBI Taxonomy" id="619771"/>
    <lineage>
        <taxon>Bacteria</taxon>
        <taxon>Pseudomonadati</taxon>
        <taxon>Pseudomonadota</taxon>
        <taxon>Gammaproteobacteria</taxon>
        <taxon>Moraxellales</taxon>
        <taxon>Moraxellaceae</taxon>
        <taxon>Psychrobacter</taxon>
    </lineage>
</organism>
<evidence type="ECO:0000313" key="2">
    <source>
        <dbReference type="Proteomes" id="UP000610203"/>
    </source>
</evidence>
<dbReference type="EMBL" id="BMZR01000002">
    <property type="protein sequence ID" value="GHD31635.1"/>
    <property type="molecule type" value="Genomic_DNA"/>
</dbReference>
<dbReference type="RefSeq" id="WP_189583716.1">
    <property type="nucleotide sequence ID" value="NZ_BMZR01000002.1"/>
</dbReference>
<proteinExistence type="predicted"/>
<dbReference type="Proteomes" id="UP000610203">
    <property type="component" value="Unassembled WGS sequence"/>
</dbReference>
<evidence type="ECO:0000313" key="1">
    <source>
        <dbReference type="EMBL" id="GHD31635.1"/>
    </source>
</evidence>
<name>A0ABQ3GQD1_9GAMM</name>
<gene>
    <name evidence="1" type="ORF">GCM10016272_13920</name>
</gene>
<comment type="caution">
    <text evidence="1">The sequence shown here is derived from an EMBL/GenBank/DDBJ whole genome shotgun (WGS) entry which is preliminary data.</text>
</comment>
<reference evidence="2" key="1">
    <citation type="journal article" date="2019" name="Int. J. Syst. Evol. Microbiol.">
        <title>The Global Catalogue of Microorganisms (GCM) 10K type strain sequencing project: providing services to taxonomists for standard genome sequencing and annotation.</title>
        <authorList>
            <consortium name="The Broad Institute Genomics Platform"/>
            <consortium name="The Broad Institute Genome Sequencing Center for Infectious Disease"/>
            <person name="Wu L."/>
            <person name="Ma J."/>
        </authorList>
    </citation>
    <scope>NUCLEOTIDE SEQUENCE [LARGE SCALE GENOMIC DNA]</scope>
    <source>
        <strain evidence="2">KCTC 42280</strain>
    </source>
</reference>
<sequence>MVLVAAAMIFFGERFSRFHGEMCAIRENFSFYDIEFLETALFAQDMLCLKNEQSDKVPSALSNKTMPIKVTLWQQLSKNNNAKIVVKSTNIMTQAKN</sequence>
<keyword evidence="2" id="KW-1185">Reference proteome</keyword>
<accession>A0ABQ3GQD1</accession>